<keyword evidence="2" id="KW-1185">Reference proteome</keyword>
<sequence>MSVNTNVTYPRLTLYSEENYQGRSAIYRGNLGIVSLDAKLGGIESLRFYSTSSSATLVLFSRTGFKGYFRVFRGVTNLREIEDIVVYGGAESLLSSNAYLTLDQIRAIRNSGQLPDNYRRI</sequence>
<proteinExistence type="predicted"/>
<dbReference type="SUPFAM" id="SSF49695">
    <property type="entry name" value="gamma-Crystallin-like"/>
    <property type="match status" value="1"/>
</dbReference>
<dbReference type="AlphaFoldDB" id="A0A7X4YTK8"/>
<dbReference type="EMBL" id="JAAAMU010000011">
    <property type="protein sequence ID" value="NBC71331.1"/>
    <property type="molecule type" value="Genomic_DNA"/>
</dbReference>
<name>A0A7X4YTK8_9BACL</name>
<protein>
    <submittedName>
        <fullName evidence="1">Uncharacterized protein</fullName>
    </submittedName>
</protein>
<gene>
    <name evidence="1" type="ORF">GT003_20235</name>
</gene>
<organism evidence="1 2">
    <name type="scientific">Paenibacillus sacheonensis</name>
    <dbReference type="NCBI Taxonomy" id="742054"/>
    <lineage>
        <taxon>Bacteria</taxon>
        <taxon>Bacillati</taxon>
        <taxon>Bacillota</taxon>
        <taxon>Bacilli</taxon>
        <taxon>Bacillales</taxon>
        <taxon>Paenibacillaceae</taxon>
        <taxon>Paenibacillus</taxon>
    </lineage>
</organism>
<evidence type="ECO:0000313" key="2">
    <source>
        <dbReference type="Proteomes" id="UP000558113"/>
    </source>
</evidence>
<dbReference type="Proteomes" id="UP000558113">
    <property type="component" value="Unassembled WGS sequence"/>
</dbReference>
<evidence type="ECO:0000313" key="1">
    <source>
        <dbReference type="EMBL" id="NBC71331.1"/>
    </source>
</evidence>
<accession>A0A7X4YTK8</accession>
<dbReference type="InterPro" id="IPR011024">
    <property type="entry name" value="G_crystallin-like"/>
</dbReference>
<comment type="caution">
    <text evidence="1">The sequence shown here is derived from an EMBL/GenBank/DDBJ whole genome shotgun (WGS) entry which is preliminary data.</text>
</comment>
<dbReference type="OrthoDB" id="2663197at2"/>
<reference evidence="1 2" key="1">
    <citation type="submission" date="2020-01" db="EMBL/GenBank/DDBJ databases">
        <title>Paenibacillus soybeanensis sp. nov. isolated from the nodules of soybean (Glycine max(L.) Merr).</title>
        <authorList>
            <person name="Wang H."/>
        </authorList>
    </citation>
    <scope>NUCLEOTIDE SEQUENCE [LARGE SCALE GENOMIC DNA]</scope>
    <source>
        <strain evidence="1 2">DSM 23054</strain>
    </source>
</reference>
<dbReference type="RefSeq" id="WP_161701194.1">
    <property type="nucleotide sequence ID" value="NZ_JAAAMU010000011.1"/>
</dbReference>